<feature type="domain" description="Alpha-L-rhamnosidase concanavalin-like" evidence="1">
    <location>
        <begin position="273"/>
        <end position="350"/>
    </location>
</feature>
<dbReference type="PANTHER" id="PTHR34987">
    <property type="entry name" value="C, PUTATIVE (AFU_ORTHOLOGUE AFUA_3G02880)-RELATED"/>
    <property type="match status" value="1"/>
</dbReference>
<organism evidence="4 5">
    <name type="scientific">Sedimentisphaera salicampi</name>
    <dbReference type="NCBI Taxonomy" id="1941349"/>
    <lineage>
        <taxon>Bacteria</taxon>
        <taxon>Pseudomonadati</taxon>
        <taxon>Planctomycetota</taxon>
        <taxon>Phycisphaerae</taxon>
        <taxon>Sedimentisphaerales</taxon>
        <taxon>Sedimentisphaeraceae</taxon>
        <taxon>Sedimentisphaera</taxon>
    </lineage>
</organism>
<dbReference type="KEGG" id="pbp:STSP1_01073"/>
<evidence type="ECO:0000259" key="1">
    <source>
        <dbReference type="Pfam" id="PF05592"/>
    </source>
</evidence>
<dbReference type="Gene3D" id="1.50.10.10">
    <property type="match status" value="1"/>
</dbReference>
<dbReference type="PANTHER" id="PTHR34987:SF2">
    <property type="entry name" value="B, PUTATIVE (AFU_ORTHOLOGUE AFUA_7G05040)-RELATED"/>
    <property type="match status" value="1"/>
</dbReference>
<proteinExistence type="predicted"/>
<feature type="domain" description="Alpha-L-rhamnosidase six-hairpin glycosidase" evidence="2">
    <location>
        <begin position="373"/>
        <end position="710"/>
    </location>
</feature>
<keyword evidence="5" id="KW-1185">Reference proteome</keyword>
<evidence type="ECO:0000259" key="2">
    <source>
        <dbReference type="Pfam" id="PF17389"/>
    </source>
</evidence>
<dbReference type="InterPro" id="IPR008928">
    <property type="entry name" value="6-hairpin_glycosidase_sf"/>
</dbReference>
<dbReference type="InterPro" id="IPR008979">
    <property type="entry name" value="Galactose-bd-like_sf"/>
</dbReference>
<feature type="domain" description="Alpha-L-rhamnosidase C-terminal" evidence="3">
    <location>
        <begin position="714"/>
        <end position="759"/>
    </location>
</feature>
<dbReference type="Pfam" id="PF05592">
    <property type="entry name" value="Bac_rhamnosid"/>
    <property type="match status" value="1"/>
</dbReference>
<accession>A0A1W6LLR6</accession>
<name>A0A1W6LLR6_9BACT</name>
<dbReference type="InterPro" id="IPR012341">
    <property type="entry name" value="6hp_glycosidase-like_sf"/>
</dbReference>
<dbReference type="Gene3D" id="2.60.420.10">
    <property type="entry name" value="Maltose phosphorylase, domain 3"/>
    <property type="match status" value="1"/>
</dbReference>
<dbReference type="Pfam" id="PF17390">
    <property type="entry name" value="Bac_rhamnosid_C"/>
    <property type="match status" value="1"/>
</dbReference>
<dbReference type="SUPFAM" id="SSF48208">
    <property type="entry name" value="Six-hairpin glycosidases"/>
    <property type="match status" value="1"/>
</dbReference>
<dbReference type="EMBL" id="CP021023">
    <property type="protein sequence ID" value="ARN56684.1"/>
    <property type="molecule type" value="Genomic_DNA"/>
</dbReference>
<protein>
    <submittedName>
        <fullName evidence="4">Bacterial alpha-L-rhamnosidase</fullName>
    </submittedName>
</protein>
<dbReference type="STRING" id="1941349.STSP1_01073"/>
<dbReference type="AlphaFoldDB" id="A0A1W6LLR6"/>
<dbReference type="Pfam" id="PF17389">
    <property type="entry name" value="Bac_rhamnosid6H"/>
    <property type="match status" value="1"/>
</dbReference>
<dbReference type="GO" id="GO:0005975">
    <property type="term" value="P:carbohydrate metabolic process"/>
    <property type="evidence" value="ECO:0007669"/>
    <property type="project" value="InterPro"/>
</dbReference>
<evidence type="ECO:0000259" key="3">
    <source>
        <dbReference type="Pfam" id="PF17390"/>
    </source>
</evidence>
<dbReference type="SUPFAM" id="SSF49785">
    <property type="entry name" value="Galactose-binding domain-like"/>
    <property type="match status" value="1"/>
</dbReference>
<reference evidence="5" key="1">
    <citation type="submission" date="2017-04" db="EMBL/GenBank/DDBJ databases">
        <title>Comparative genomics and description of representatives of a novel lineage of planctomycetes thriving in anoxic sediments.</title>
        <authorList>
            <person name="Spring S."/>
            <person name="Bunk B."/>
            <person name="Sproer C."/>
        </authorList>
    </citation>
    <scope>NUCLEOTIDE SEQUENCE [LARGE SCALE GENOMIC DNA]</scope>
    <source>
        <strain evidence="5">ST-PulAB-D4</strain>
    </source>
</reference>
<evidence type="ECO:0000313" key="5">
    <source>
        <dbReference type="Proteomes" id="UP000193334"/>
    </source>
</evidence>
<dbReference type="InterPro" id="IPR035396">
    <property type="entry name" value="Bac_rhamnosid6H"/>
</dbReference>
<dbReference type="Proteomes" id="UP000193334">
    <property type="component" value="Chromosome"/>
</dbReference>
<gene>
    <name evidence="4" type="ORF">STSP1_01073</name>
</gene>
<dbReference type="InterPro" id="IPR035398">
    <property type="entry name" value="Bac_rhamnosid_C"/>
</dbReference>
<evidence type="ECO:0000313" key="4">
    <source>
        <dbReference type="EMBL" id="ARN56684.1"/>
    </source>
</evidence>
<dbReference type="Gene3D" id="2.60.120.260">
    <property type="entry name" value="Galactose-binding domain-like"/>
    <property type="match status" value="2"/>
</dbReference>
<sequence length="785" mass="89680">MTPILKLKNAILPNKKNPLLTKSKWIWLKNPQYCENQWVNIRRTFDLDSADPNSSLHISIDTDYCVWINGQFVYSGQFSDYPKHKHYDTLRIGDYLKSGINCLAILGYYQGKNTSRYIKGQPGIIFAVENYDNVISSDRNCRIRTSPEYQNGPIPHTTAQLGYNIICDASKNDGWTFEDYDDKNWEIPIEKTLATNGFWGKLDPRPLPKLSLSKISAGLIEYGSLNRSSENIDCPVAQTMAQDTLIPLHQTSDIGKYEYFVFHPKNEHEGCYAIFDLGQESFGYLELELTAERGTAVDIAHGEHLLDKRVRCCIEDRNFADRYICAEGRQSWMMPARRLGCRYLELHLTRTNKPVQIHRIGLKQVSYPVKPRGRFECSNELHNRIYELCTKTLELCMHEHYEDCPWREQALYSSDARIQALCGYYAFGEYDFPEVSLRLLGESLNSDGFLELCAPSVQSTTIPCFSLIWIVAIHEHILFSGRSNLGNEFAQQIDNMLKSYISMCNEQGLMESPQGSRYWNFYEWTPALNGCQKDGKAKIESPLNLFLLESFNSAAEIYKYIGDKARSEYYSLKAEKLKDTLSSMYGSSELLPTQLEPQPKQKIYSQLTESLALITGIPQKQSINDFCKNIVYNENIEKATLCNLLYVYKAVILKSDYKAFVLEDIAEKWGHMLKCGATSCWETIKGAYDFNGAGSLCHGWSTVPIYFYYSLILGVKPLEPGFKTFSVNPYLEEIEQASGEVPTPYGNIAVKWDSSNNVFYVSHPKAINPCISEEPGSLKILTEKY</sequence>
<dbReference type="InterPro" id="IPR008902">
    <property type="entry name" value="Rhamnosid_concanavalin"/>
</dbReference>